<protein>
    <recommendedName>
        <fullName evidence="2">carnosine N-methyltransferase</fullName>
        <ecNumber evidence="2">2.1.1.22</ecNumber>
    </recommendedName>
</protein>
<keyword evidence="3" id="KW-0489">Methyltransferase</keyword>
<accession>A0A7S4FAF9</accession>
<evidence type="ECO:0000256" key="3">
    <source>
        <dbReference type="ARBA" id="ARBA00022603"/>
    </source>
</evidence>
<name>A0A7S4FAF9_CHRCT</name>
<evidence type="ECO:0000256" key="4">
    <source>
        <dbReference type="ARBA" id="ARBA00022679"/>
    </source>
</evidence>
<dbReference type="Gene3D" id="3.40.50.150">
    <property type="entry name" value="Vaccinia Virus protein VP39"/>
    <property type="match status" value="1"/>
</dbReference>
<dbReference type="GO" id="GO:0032259">
    <property type="term" value="P:methylation"/>
    <property type="evidence" value="ECO:0007669"/>
    <property type="project" value="UniProtKB-KW"/>
</dbReference>
<dbReference type="GO" id="GO:0030735">
    <property type="term" value="F:carnosine N-methyltransferase activity"/>
    <property type="evidence" value="ECO:0007669"/>
    <property type="project" value="UniProtKB-EC"/>
</dbReference>
<dbReference type="SUPFAM" id="SSF53335">
    <property type="entry name" value="S-adenosyl-L-methionine-dependent methyltransferases"/>
    <property type="match status" value="1"/>
</dbReference>
<dbReference type="Pfam" id="PF07942">
    <property type="entry name" value="CARME"/>
    <property type="match status" value="1"/>
</dbReference>
<dbReference type="SMART" id="SM01296">
    <property type="entry name" value="N2227"/>
    <property type="match status" value="1"/>
</dbReference>
<evidence type="ECO:0000256" key="1">
    <source>
        <dbReference type="ARBA" id="ARBA00010086"/>
    </source>
</evidence>
<sequence>MVAVSPHTRRQLANIATDTLAASRLRNSCVAPLMLENGQLRTALRNEFQGLQDHPPSAAPKFRAQMQEYHDTLFGAVERNEGALISVLGTPSSAASAMARLRWHTIGPGAGYDRLGSLLRHLAKDWACDGVAGRRELNERILNVLRARSSELEAPLRIVVPGCGQGRLSWLIARSLPGAHVIGIESSAAQLSIGVRMMEQQAHSVSFHPFLDEPRNNFDAGSRAVMLSAPDVTTSLPSNLTLWHTTAKAGLEEVRADGGADVIVCCFFLDCLSDVPLGLTNMAATLCQGGSLVFAGPLDYHHWPSPSPALSHLLALCDDLGLRLSAAPAFVEAPYPRRPGPSMSHEFLWRVPYFVCHKR</sequence>
<dbReference type="AlphaFoldDB" id="A0A7S4FAF9"/>
<dbReference type="PANTHER" id="PTHR12303:SF6">
    <property type="entry name" value="CARNOSINE N-METHYLTRANSFERASE"/>
    <property type="match status" value="1"/>
</dbReference>
<dbReference type="InterPro" id="IPR029063">
    <property type="entry name" value="SAM-dependent_MTases_sf"/>
</dbReference>
<keyword evidence="4" id="KW-0808">Transferase</keyword>
<gene>
    <name evidence="6" type="ORF">PCAR00345_LOCUS35999</name>
</gene>
<evidence type="ECO:0000256" key="5">
    <source>
        <dbReference type="ARBA" id="ARBA00022691"/>
    </source>
</evidence>
<evidence type="ECO:0000256" key="2">
    <source>
        <dbReference type="ARBA" id="ARBA00012003"/>
    </source>
</evidence>
<dbReference type="EMBL" id="HBIZ01056798">
    <property type="protein sequence ID" value="CAE0783296.1"/>
    <property type="molecule type" value="Transcribed_RNA"/>
</dbReference>
<proteinExistence type="inferred from homology"/>
<evidence type="ECO:0000313" key="6">
    <source>
        <dbReference type="EMBL" id="CAE0783296.1"/>
    </source>
</evidence>
<dbReference type="PANTHER" id="PTHR12303">
    <property type="entry name" value="CARNOSINE N-METHYLTRANSFERASE"/>
    <property type="match status" value="1"/>
</dbReference>
<organism evidence="6">
    <name type="scientific">Chrysotila carterae</name>
    <name type="common">Marine alga</name>
    <name type="synonym">Syracosphaera carterae</name>
    <dbReference type="NCBI Taxonomy" id="13221"/>
    <lineage>
        <taxon>Eukaryota</taxon>
        <taxon>Haptista</taxon>
        <taxon>Haptophyta</taxon>
        <taxon>Prymnesiophyceae</taxon>
        <taxon>Isochrysidales</taxon>
        <taxon>Isochrysidaceae</taxon>
        <taxon>Chrysotila</taxon>
    </lineage>
</organism>
<reference evidence="6" key="1">
    <citation type="submission" date="2021-01" db="EMBL/GenBank/DDBJ databases">
        <authorList>
            <person name="Corre E."/>
            <person name="Pelletier E."/>
            <person name="Niang G."/>
            <person name="Scheremetjew M."/>
            <person name="Finn R."/>
            <person name="Kale V."/>
            <person name="Holt S."/>
            <person name="Cochrane G."/>
            <person name="Meng A."/>
            <person name="Brown T."/>
            <person name="Cohen L."/>
        </authorList>
    </citation>
    <scope>NUCLEOTIDE SEQUENCE</scope>
    <source>
        <strain evidence="6">CCMP645</strain>
    </source>
</reference>
<comment type="similarity">
    <text evidence="1">Belongs to the carnosine N-methyltransferase family.</text>
</comment>
<keyword evidence="5" id="KW-0949">S-adenosyl-L-methionine</keyword>
<dbReference type="InterPro" id="IPR012901">
    <property type="entry name" value="CARME"/>
</dbReference>
<dbReference type="EC" id="2.1.1.22" evidence="2"/>